<sequence length="610" mass="68682">MSLQKTGPVLLAYADGKQSTRDASDIFINKLGGLPTWIKIKDVPIYPGINAATCNNCSSLMILLCQLYVPLDDSPYERFIYIWGCNKMECRDTPQCFKVIRGHQINNKYLNSLISKSQKNNTKKPPGSKPLKKYIAQASPKSKPSQNLGAKKFDFGSIWEDDSKDLTKDSRLLDENSKEKISSSINLDSKKSTDILAFNATEAEPNLKNNIQNVNTSPKCYNKYVATENQNIDSIDSFSEAFDKKTITNDFDYKKKEKNFNEFIEITSNPSWPLNMPYIESQYLDIESEFIDSSLSKPENNINKTDHILRLSENISSLNSKKSADIPLAVSDINDVPETWAGEKYERSVLPKGVDIGFQNFISVVLQNPEQCLRYQFGGIPLMYSITDNVSKTLGLEPKNSTNTLKESSSNGEVSKIGQNNTHSNPNLEKSFGASKDLSITKAQMLNQNISSENDLNQEYQTDEDEDEEFISTCNYTTKNIPKCPLCNGPRVFEFQLMPAILSVLDTSNVENADSSFVENLDISKLSIEENKKDLHEINNTENTISGSKLLKSLNIGMEFGTILIFTCKNDCHNGIYDLQATYSQLNSNKFSKPEYYEEVVLAQYESHLD</sequence>
<evidence type="ECO:0000259" key="2">
    <source>
        <dbReference type="Pfam" id="PF04194"/>
    </source>
</evidence>
<dbReference type="PANTHER" id="PTHR47524:SF1">
    <property type="entry name" value="20S RRNA ACCUMULATION PROTEIN 4"/>
    <property type="match status" value="1"/>
</dbReference>
<protein>
    <recommendedName>
        <fullName evidence="2">Programmed cell death protein 2 C-terminal domain-containing protein</fullName>
    </recommendedName>
</protein>
<evidence type="ECO:0000313" key="3">
    <source>
        <dbReference type="EMBL" id="PVU95054.1"/>
    </source>
</evidence>
<comment type="caution">
    <text evidence="3">The sequence shown here is derived from an EMBL/GenBank/DDBJ whole genome shotgun (WGS) entry which is preliminary data.</text>
</comment>
<feature type="region of interest" description="Disordered" evidence="1">
    <location>
        <begin position="397"/>
        <end position="431"/>
    </location>
</feature>
<feature type="domain" description="Programmed cell death protein 2 C-terminal" evidence="2">
    <location>
        <begin position="358"/>
        <end position="574"/>
    </location>
</feature>
<dbReference type="STRING" id="133385.A0A2T9YS20"/>
<dbReference type="Pfam" id="PF04194">
    <property type="entry name" value="PDCD2_C"/>
    <property type="match status" value="1"/>
</dbReference>
<evidence type="ECO:0000313" key="4">
    <source>
        <dbReference type="Proteomes" id="UP000245383"/>
    </source>
</evidence>
<name>A0A2T9YS20_9FUNG</name>
<dbReference type="PANTHER" id="PTHR47524">
    <property type="entry name" value="20S RRNA ACCUMULATION PROTEIN 4"/>
    <property type="match status" value="1"/>
</dbReference>
<dbReference type="GO" id="GO:0030490">
    <property type="term" value="P:maturation of SSU-rRNA"/>
    <property type="evidence" value="ECO:0007669"/>
    <property type="project" value="TreeGrafter"/>
</dbReference>
<dbReference type="OrthoDB" id="443682at2759"/>
<organism evidence="3 4">
    <name type="scientific">Smittium simulii</name>
    <dbReference type="NCBI Taxonomy" id="133385"/>
    <lineage>
        <taxon>Eukaryota</taxon>
        <taxon>Fungi</taxon>
        <taxon>Fungi incertae sedis</taxon>
        <taxon>Zoopagomycota</taxon>
        <taxon>Kickxellomycotina</taxon>
        <taxon>Harpellomycetes</taxon>
        <taxon>Harpellales</taxon>
        <taxon>Legeriomycetaceae</taxon>
        <taxon>Smittium</taxon>
    </lineage>
</organism>
<evidence type="ECO:0000256" key="1">
    <source>
        <dbReference type="SAM" id="MobiDB-lite"/>
    </source>
</evidence>
<keyword evidence="4" id="KW-1185">Reference proteome</keyword>
<feature type="compositionally biased region" description="Polar residues" evidence="1">
    <location>
        <begin position="139"/>
        <end position="148"/>
    </location>
</feature>
<feature type="compositionally biased region" description="Polar residues" evidence="1">
    <location>
        <begin position="399"/>
        <end position="428"/>
    </location>
</feature>
<dbReference type="GO" id="GO:0005737">
    <property type="term" value="C:cytoplasm"/>
    <property type="evidence" value="ECO:0007669"/>
    <property type="project" value="InterPro"/>
</dbReference>
<proteinExistence type="predicted"/>
<reference evidence="3 4" key="1">
    <citation type="journal article" date="2018" name="MBio">
        <title>Comparative Genomics Reveals the Core Gene Toolbox for the Fungus-Insect Symbiosis.</title>
        <authorList>
            <person name="Wang Y."/>
            <person name="Stata M."/>
            <person name="Wang W."/>
            <person name="Stajich J.E."/>
            <person name="White M.M."/>
            <person name="Moncalvo J.M."/>
        </authorList>
    </citation>
    <scope>NUCLEOTIDE SEQUENCE [LARGE SCALE GENOMIC DNA]</scope>
    <source>
        <strain evidence="3 4">SWE-8-4</strain>
    </source>
</reference>
<accession>A0A2T9YS20</accession>
<gene>
    <name evidence="3" type="ORF">BB561_002085</name>
</gene>
<dbReference type="EMBL" id="MBFR01000067">
    <property type="protein sequence ID" value="PVU95054.1"/>
    <property type="molecule type" value="Genomic_DNA"/>
</dbReference>
<dbReference type="AlphaFoldDB" id="A0A2T9YS20"/>
<feature type="region of interest" description="Disordered" evidence="1">
    <location>
        <begin position="116"/>
        <end position="149"/>
    </location>
</feature>
<dbReference type="InterPro" id="IPR007320">
    <property type="entry name" value="PDCD2_C"/>
</dbReference>
<dbReference type="Proteomes" id="UP000245383">
    <property type="component" value="Unassembled WGS sequence"/>
</dbReference>